<keyword evidence="1" id="KW-0732">Signal</keyword>
<dbReference type="EMBL" id="CP035704">
    <property type="protein sequence ID" value="QBB71639.1"/>
    <property type="molecule type" value="Genomic_DNA"/>
</dbReference>
<evidence type="ECO:0000313" key="3">
    <source>
        <dbReference type="Proteomes" id="UP000291562"/>
    </source>
</evidence>
<feature type="signal peptide" evidence="1">
    <location>
        <begin position="1"/>
        <end position="29"/>
    </location>
</feature>
<accession>A0A411HM86</accession>
<evidence type="ECO:0008006" key="4">
    <source>
        <dbReference type="Google" id="ProtNLM"/>
    </source>
</evidence>
<dbReference type="KEGG" id="xbc:ELE36_15440"/>
<gene>
    <name evidence="2" type="ORF">ELE36_15440</name>
</gene>
<dbReference type="Proteomes" id="UP000291562">
    <property type="component" value="Chromosome"/>
</dbReference>
<feature type="chain" id="PRO_5019280297" description="CSLREA domain-containing protein" evidence="1">
    <location>
        <begin position="30"/>
        <end position="539"/>
    </location>
</feature>
<evidence type="ECO:0000313" key="2">
    <source>
        <dbReference type="EMBL" id="QBB71639.1"/>
    </source>
</evidence>
<proteinExistence type="predicted"/>
<sequence length="539" mass="53874">MLRLPRLTSVLGTVVFALGASSMASSAIAASSIVVGATEDADSNDAICTFREAIVATNAQASYHGCVFSGSGAPTTISFNIAGAGLQEIDITSQLPAFTKPVIVDGLSQPGASCSVWPPTLLVEIRSPSNGAYSGLGLNPGSGGSTIRGLVMNGFNNNSGNNFNFNAAINIFQSNGNRVECNLIGTDASGTSNMANLRGVDINSSSNNIIGSDGTAKSYFARNLISGNQYGQVNTRGTALSGNRISGNFIGTDVTGTLAMSGQGAADGVNISASPGPASGNFIGWDGIGDPLLMRNIISGFTFNGAGAITMVVGAQGNRVAGNYIGTDVTGSVAIANFFGVSLGSNSSVFGNIIGNDGSQNAASARNVISGNSFTGVDINGSNGTHDNAVIGNFIGMNATGTAILGNGSYGVSMDLGSASTLVARNWIAGSGRSIRFFGSGSGTTASFINNSSAANANLPALDSRDNCLLNSGGGVYILAQGSSVPNPNLFAHNWWGAAGGPNTAGATTADASIAANPALIAPATICSDVIFANGFEGQ</sequence>
<reference evidence="2 3" key="1">
    <citation type="submission" date="2019-01" db="EMBL/GenBank/DDBJ databases">
        <title>Pseudolysobacter antarctica gen. nov., sp. nov., isolated from Fildes Peninsula, Antarctica.</title>
        <authorList>
            <person name="Wei Z."/>
            <person name="Peng F."/>
        </authorList>
    </citation>
    <scope>NUCLEOTIDE SEQUENCE [LARGE SCALE GENOMIC DNA]</scope>
    <source>
        <strain evidence="2 3">AQ6-296</strain>
    </source>
</reference>
<organism evidence="2 3">
    <name type="scientific">Pseudolysobacter antarcticus</name>
    <dbReference type="NCBI Taxonomy" id="2511995"/>
    <lineage>
        <taxon>Bacteria</taxon>
        <taxon>Pseudomonadati</taxon>
        <taxon>Pseudomonadota</taxon>
        <taxon>Gammaproteobacteria</taxon>
        <taxon>Lysobacterales</taxon>
        <taxon>Rhodanobacteraceae</taxon>
        <taxon>Pseudolysobacter</taxon>
    </lineage>
</organism>
<keyword evidence="3" id="KW-1185">Reference proteome</keyword>
<dbReference type="OrthoDB" id="262125at2"/>
<dbReference type="AlphaFoldDB" id="A0A411HM86"/>
<protein>
    <recommendedName>
        <fullName evidence="4">CSLREA domain-containing protein</fullName>
    </recommendedName>
</protein>
<evidence type="ECO:0000256" key="1">
    <source>
        <dbReference type="SAM" id="SignalP"/>
    </source>
</evidence>
<name>A0A411HM86_9GAMM</name>
<dbReference type="RefSeq" id="WP_129834839.1">
    <property type="nucleotide sequence ID" value="NZ_CP035704.1"/>
</dbReference>